<gene>
    <name evidence="3" type="ORF">I0K15_09310</name>
</gene>
<dbReference type="PANTHER" id="PTHR35562:SF2">
    <property type="entry name" value="DNA ENDONUCLEASE SMRA-RELATED"/>
    <property type="match status" value="1"/>
</dbReference>
<dbReference type="Gene3D" id="3.30.1370.110">
    <property type="match status" value="1"/>
</dbReference>
<dbReference type="RefSeq" id="WP_196105161.1">
    <property type="nucleotide sequence ID" value="NZ_CP064942.1"/>
</dbReference>
<evidence type="ECO:0000313" key="3">
    <source>
        <dbReference type="EMBL" id="QPH55899.1"/>
    </source>
</evidence>
<dbReference type="InterPro" id="IPR002625">
    <property type="entry name" value="Smr_dom"/>
</dbReference>
<feature type="domain" description="Smr" evidence="2">
    <location>
        <begin position="100"/>
        <end position="190"/>
    </location>
</feature>
<dbReference type="AlphaFoldDB" id="A0A7S9LV95"/>
<dbReference type="KEGG" id="poz:I0K15_09310"/>
<evidence type="ECO:0000259" key="2">
    <source>
        <dbReference type="PROSITE" id="PS50828"/>
    </source>
</evidence>
<dbReference type="PANTHER" id="PTHR35562">
    <property type="entry name" value="DNA ENDONUCLEASE SMRA-RELATED"/>
    <property type="match status" value="1"/>
</dbReference>
<dbReference type="EMBL" id="CP064942">
    <property type="protein sequence ID" value="QPH55899.1"/>
    <property type="molecule type" value="Genomic_DNA"/>
</dbReference>
<protein>
    <submittedName>
        <fullName evidence="3">Smr/MutS family protein</fullName>
    </submittedName>
</protein>
<accession>A0A7S9LV95</accession>
<dbReference type="PROSITE" id="PS50828">
    <property type="entry name" value="SMR"/>
    <property type="match status" value="1"/>
</dbReference>
<dbReference type="SUPFAM" id="SSF160443">
    <property type="entry name" value="SMR domain-like"/>
    <property type="match status" value="1"/>
</dbReference>
<feature type="compositionally biased region" description="Pro residues" evidence="1">
    <location>
        <begin position="61"/>
        <end position="75"/>
    </location>
</feature>
<reference evidence="3 4" key="1">
    <citation type="submission" date="2020-11" db="EMBL/GenBank/DDBJ databases">
        <title>Description of Pontivivens ytuae sp. nov. isolated from deep sea sediment of Mariana Trench.</title>
        <authorList>
            <person name="Wang Z."/>
            <person name="Sun Q.-L."/>
            <person name="Xu X.-D."/>
            <person name="Tang Y.-Z."/>
            <person name="Zhang J."/>
        </authorList>
    </citation>
    <scope>NUCLEOTIDE SEQUENCE [LARGE SCALE GENOMIC DNA]</scope>
    <source>
        <strain evidence="3 4">MT2928</strain>
    </source>
</reference>
<organism evidence="3 4">
    <name type="scientific">Pontivivens ytuae</name>
    <dbReference type="NCBI Taxonomy" id="2789856"/>
    <lineage>
        <taxon>Bacteria</taxon>
        <taxon>Pseudomonadati</taxon>
        <taxon>Pseudomonadota</taxon>
        <taxon>Alphaproteobacteria</taxon>
        <taxon>Rhodobacterales</taxon>
        <taxon>Paracoccaceae</taxon>
        <taxon>Pontivivens</taxon>
    </lineage>
</organism>
<proteinExistence type="predicted"/>
<evidence type="ECO:0000313" key="4">
    <source>
        <dbReference type="Proteomes" id="UP000594800"/>
    </source>
</evidence>
<dbReference type="Pfam" id="PF01713">
    <property type="entry name" value="Smr"/>
    <property type="match status" value="1"/>
</dbReference>
<name>A0A7S9LV95_9RHOB</name>
<evidence type="ECO:0000256" key="1">
    <source>
        <dbReference type="SAM" id="MobiDB-lite"/>
    </source>
</evidence>
<dbReference type="SMART" id="SM00463">
    <property type="entry name" value="SMR"/>
    <property type="match status" value="1"/>
</dbReference>
<dbReference type="InterPro" id="IPR036063">
    <property type="entry name" value="Smr_dom_sf"/>
</dbReference>
<sequence>MARRRRTLSEEEKALWSKVAESAVPLHEQSAAPEPDHEQRPVELAPTSPASRGMILRPQGRPAPPTRFDPAPAPGAEPVNMDRRAFERMTRGRLTPQARLDLHGMTTADAHLRLRGFILRAHSEGLRLVLVITGKGRRGAEDAIIPERHGVLRHQVPHWLRLPPLGPLVLQIAPAHRRHGGEGAYYVYLRRSR</sequence>
<feature type="region of interest" description="Disordered" evidence="1">
    <location>
        <begin position="18"/>
        <end position="79"/>
    </location>
</feature>
<keyword evidence="4" id="KW-1185">Reference proteome</keyword>
<dbReference type="Proteomes" id="UP000594800">
    <property type="component" value="Chromosome"/>
</dbReference>